<comment type="caution">
    <text evidence="1">The sequence shown here is derived from an EMBL/GenBank/DDBJ whole genome shotgun (WGS) entry which is preliminary data.</text>
</comment>
<dbReference type="Proteomes" id="UP001234880">
    <property type="component" value="Unassembled WGS sequence"/>
</dbReference>
<dbReference type="RefSeq" id="WP_307109803.1">
    <property type="nucleotide sequence ID" value="NZ_JAURUE010000001.1"/>
</dbReference>
<keyword evidence="2" id="KW-1185">Reference proteome</keyword>
<name>A0ABT9KH57_9ACTN</name>
<evidence type="ECO:0000313" key="1">
    <source>
        <dbReference type="EMBL" id="MDP9607752.1"/>
    </source>
</evidence>
<gene>
    <name evidence="1" type="ORF">JOF35_000029</name>
</gene>
<organism evidence="1 2">
    <name type="scientific">Streptomyces demainii</name>
    <dbReference type="NCBI Taxonomy" id="588122"/>
    <lineage>
        <taxon>Bacteria</taxon>
        <taxon>Bacillati</taxon>
        <taxon>Actinomycetota</taxon>
        <taxon>Actinomycetes</taxon>
        <taxon>Kitasatosporales</taxon>
        <taxon>Streptomycetaceae</taxon>
        <taxon>Streptomyces</taxon>
    </lineage>
</organism>
<proteinExistence type="predicted"/>
<sequence>MPTYEATPRFTADHRRLTPAQRRRFRQAVTAFIDDLHTGTFRASLRVKGLRSAPGVFELTWDGDGRATWSYGPEIVRGAPHIIWRRIGTHAILTGP</sequence>
<dbReference type="EMBL" id="JAURUE010000001">
    <property type="protein sequence ID" value="MDP9607752.1"/>
    <property type="molecule type" value="Genomic_DNA"/>
</dbReference>
<protein>
    <submittedName>
        <fullName evidence="1">Uncharacterized protein</fullName>
    </submittedName>
</protein>
<accession>A0ABT9KH57</accession>
<evidence type="ECO:0000313" key="2">
    <source>
        <dbReference type="Proteomes" id="UP001234880"/>
    </source>
</evidence>
<reference evidence="1 2" key="1">
    <citation type="submission" date="2023-07" db="EMBL/GenBank/DDBJ databases">
        <title>Sequencing the genomes of 1000 actinobacteria strains.</title>
        <authorList>
            <person name="Klenk H.-P."/>
        </authorList>
    </citation>
    <scope>NUCLEOTIDE SEQUENCE [LARGE SCALE GENOMIC DNA]</scope>
    <source>
        <strain evidence="1 2">DSM 41600</strain>
    </source>
</reference>